<name>A0A330GWF5_9HYPH</name>
<evidence type="ECO:0000313" key="1">
    <source>
        <dbReference type="EMBL" id="RAZ78669.1"/>
    </source>
</evidence>
<dbReference type="RefSeq" id="WP_112126893.1">
    <property type="nucleotide sequence ID" value="NZ_QMBQ01000002.1"/>
</dbReference>
<protein>
    <recommendedName>
        <fullName evidence="3">Type II toxin-antitoxin system ParD family antitoxin</fullName>
    </recommendedName>
</protein>
<dbReference type="Proteomes" id="UP000251956">
    <property type="component" value="Unassembled WGS sequence"/>
</dbReference>
<dbReference type="OrthoDB" id="8101186at2"/>
<organism evidence="1 2">
    <name type="scientific">Mesorhizobium atlanticum</name>
    <dbReference type="NCBI Taxonomy" id="2233532"/>
    <lineage>
        <taxon>Bacteria</taxon>
        <taxon>Pseudomonadati</taxon>
        <taxon>Pseudomonadota</taxon>
        <taxon>Alphaproteobacteria</taxon>
        <taxon>Hyphomicrobiales</taxon>
        <taxon>Phyllobacteriaceae</taxon>
        <taxon>Mesorhizobium</taxon>
    </lineage>
</organism>
<dbReference type="InterPro" id="IPR022789">
    <property type="entry name" value="ParD"/>
</dbReference>
<evidence type="ECO:0008006" key="3">
    <source>
        <dbReference type="Google" id="ProtNLM"/>
    </source>
</evidence>
<reference evidence="1 2" key="1">
    <citation type="submission" date="2018-07" db="EMBL/GenBank/DDBJ databases">
        <title>Diversity of Mesorhizobium strains in Brazil.</title>
        <authorList>
            <person name="Helene L.C.F."/>
            <person name="Dall'Agnol R."/>
            <person name="Delamuta J.R.M."/>
            <person name="Hungria M."/>
        </authorList>
    </citation>
    <scope>NUCLEOTIDE SEQUENCE [LARGE SCALE GENOMIC DNA]</scope>
    <source>
        <strain evidence="1 2">CNPSo 3140</strain>
    </source>
</reference>
<proteinExistence type="predicted"/>
<keyword evidence="2" id="KW-1185">Reference proteome</keyword>
<comment type="caution">
    <text evidence="1">The sequence shown here is derived from an EMBL/GenBank/DDBJ whole genome shotgun (WGS) entry which is preliminary data.</text>
</comment>
<accession>A0A330GWF5</accession>
<dbReference type="EMBL" id="QMBQ01000002">
    <property type="protein sequence ID" value="RAZ78669.1"/>
    <property type="molecule type" value="Genomic_DNA"/>
</dbReference>
<gene>
    <name evidence="1" type="ORF">DPM35_09000</name>
</gene>
<evidence type="ECO:0000313" key="2">
    <source>
        <dbReference type="Proteomes" id="UP000251956"/>
    </source>
</evidence>
<sequence>MTSEENENRSRLDRLCKAIDEGDGSGVPQPFDLEGFIEMKKRSRDLPQ</sequence>
<dbReference type="AlphaFoldDB" id="A0A330GWF5"/>
<dbReference type="Pfam" id="PF03693">
    <property type="entry name" value="ParD_antitoxin"/>
    <property type="match status" value="1"/>
</dbReference>